<evidence type="ECO:0000313" key="3">
    <source>
        <dbReference type="Proteomes" id="UP001500603"/>
    </source>
</evidence>
<keyword evidence="3" id="KW-1185">Reference proteome</keyword>
<evidence type="ECO:0000313" key="2">
    <source>
        <dbReference type="EMBL" id="GAA5050570.1"/>
    </source>
</evidence>
<dbReference type="EMBL" id="BAABJM010000002">
    <property type="protein sequence ID" value="GAA5050570.1"/>
    <property type="molecule type" value="Genomic_DNA"/>
</dbReference>
<evidence type="ECO:0000256" key="1">
    <source>
        <dbReference type="ARBA" id="ARBA00022679"/>
    </source>
</evidence>
<accession>A0ABP9K6U9</accession>
<dbReference type="PANTHER" id="PTHR48228">
    <property type="entry name" value="SUCCINYL-COA--D-CITRAMALATE COA-TRANSFERASE"/>
    <property type="match status" value="1"/>
</dbReference>
<dbReference type="GO" id="GO:0016740">
    <property type="term" value="F:transferase activity"/>
    <property type="evidence" value="ECO:0007669"/>
    <property type="project" value="UniProtKB-KW"/>
</dbReference>
<dbReference type="Gene3D" id="3.40.50.10540">
    <property type="entry name" value="Crotonobetainyl-coa:carnitine coa-transferase, domain 1"/>
    <property type="match status" value="1"/>
</dbReference>
<dbReference type="InterPro" id="IPR003673">
    <property type="entry name" value="CoA-Trfase_fam_III"/>
</dbReference>
<sequence>MAIDELSRQWAGTLLERWDLPVRLASATEPGDAVRDWAESGALTVTGRRDGPAMLPPGAAATAARGAELAFDALCGQILDRDLASRDWRGLLGERVPLLGLHRNGPWSAGGTCRAVATADAWVAMSLARPDDVVAVAALTESAEIPADAHSAWKLLDEWAARTSTDDVVERAALLGMPCGGVPEAGTWSARAECGGYPAVVHETSTSYASDGTAKQPLVVDLSALWAGPLAARLLGFAGARVVKVELAGRLDGARRGSARFYELLHGGHDSVLLDPRAPEEVNLLRALLDRADIVIESSRPRALAALGIDAATRCVNSPVTWVSITAYGRDAGHRVGFGDDVAMSAGLTVRDADNTPLPVGDAIADPLTGLHAAVLALAAHCAGGSRLIDIAMRDVVATASSWHEPEHARRFVVNTATHEEKPTGPAADPGRDTERWREIVLGGT</sequence>
<reference evidence="3" key="1">
    <citation type="journal article" date="2019" name="Int. J. Syst. Evol. Microbiol.">
        <title>The Global Catalogue of Microorganisms (GCM) 10K type strain sequencing project: providing services to taxonomists for standard genome sequencing and annotation.</title>
        <authorList>
            <consortium name="The Broad Institute Genomics Platform"/>
            <consortium name="The Broad Institute Genome Sequencing Center for Infectious Disease"/>
            <person name="Wu L."/>
            <person name="Ma J."/>
        </authorList>
    </citation>
    <scope>NUCLEOTIDE SEQUENCE [LARGE SCALE GENOMIC DNA]</scope>
    <source>
        <strain evidence="3">JCM 18298</strain>
    </source>
</reference>
<dbReference type="InterPro" id="IPR050509">
    <property type="entry name" value="CoA-transferase_III"/>
</dbReference>
<dbReference type="RefSeq" id="WP_345495046.1">
    <property type="nucleotide sequence ID" value="NZ_BAABJM010000002.1"/>
</dbReference>
<comment type="caution">
    <text evidence="2">The sequence shown here is derived from an EMBL/GenBank/DDBJ whole genome shotgun (WGS) entry which is preliminary data.</text>
</comment>
<keyword evidence="1 2" id="KW-0808">Transferase</keyword>
<dbReference type="Pfam" id="PF02515">
    <property type="entry name" value="CoA_transf_3"/>
    <property type="match status" value="1"/>
</dbReference>
<protein>
    <submittedName>
        <fullName evidence="2">CoA transferase</fullName>
    </submittedName>
</protein>
<organism evidence="2 3">
    <name type="scientific">Nocardia callitridis</name>
    <dbReference type="NCBI Taxonomy" id="648753"/>
    <lineage>
        <taxon>Bacteria</taxon>
        <taxon>Bacillati</taxon>
        <taxon>Actinomycetota</taxon>
        <taxon>Actinomycetes</taxon>
        <taxon>Mycobacteriales</taxon>
        <taxon>Nocardiaceae</taxon>
        <taxon>Nocardia</taxon>
    </lineage>
</organism>
<proteinExistence type="predicted"/>
<name>A0ABP9K6U9_9NOCA</name>
<dbReference type="Proteomes" id="UP001500603">
    <property type="component" value="Unassembled WGS sequence"/>
</dbReference>
<gene>
    <name evidence="2" type="ORF">GCM10023318_20940</name>
</gene>
<dbReference type="SUPFAM" id="SSF89796">
    <property type="entry name" value="CoA-transferase family III (CaiB/BaiF)"/>
    <property type="match status" value="2"/>
</dbReference>
<dbReference type="InterPro" id="IPR023606">
    <property type="entry name" value="CoA-Trfase_III_dom_1_sf"/>
</dbReference>
<dbReference type="PANTHER" id="PTHR48228:SF6">
    <property type="entry name" value="L-CARNITINE COA-TRANSFERASE"/>
    <property type="match status" value="1"/>
</dbReference>